<dbReference type="PROSITE" id="PS00018">
    <property type="entry name" value="EF_HAND_1"/>
    <property type="match status" value="2"/>
</dbReference>
<dbReference type="SMART" id="SM00054">
    <property type="entry name" value="EFh"/>
    <property type="match status" value="2"/>
</dbReference>
<accession>A0A9P1GDX3</accession>
<comment type="caution">
    <text evidence="3">The sequence shown here is derived from an EMBL/GenBank/DDBJ whole genome shotgun (WGS) entry which is preliminary data.</text>
</comment>
<evidence type="ECO:0000313" key="6">
    <source>
        <dbReference type="Proteomes" id="UP001152797"/>
    </source>
</evidence>
<dbReference type="SUPFAM" id="SSF47473">
    <property type="entry name" value="EF-hand"/>
    <property type="match status" value="1"/>
</dbReference>
<dbReference type="CDD" id="cd00051">
    <property type="entry name" value="EFh"/>
    <property type="match status" value="1"/>
</dbReference>
<keyword evidence="6" id="KW-1185">Reference proteome</keyword>
<dbReference type="EMBL" id="CAMXCT020003899">
    <property type="protein sequence ID" value="CAL1160199.1"/>
    <property type="molecule type" value="Genomic_DNA"/>
</dbReference>
<name>A0A9P1GDX3_9DINO</name>
<gene>
    <name evidence="3" type="ORF">C1SCF055_LOCUS32424</name>
</gene>
<reference evidence="3" key="1">
    <citation type="submission" date="2022-10" db="EMBL/GenBank/DDBJ databases">
        <authorList>
            <person name="Chen Y."/>
            <person name="Dougan E. K."/>
            <person name="Chan C."/>
            <person name="Rhodes N."/>
            <person name="Thang M."/>
        </authorList>
    </citation>
    <scope>NUCLEOTIDE SEQUENCE</scope>
</reference>
<feature type="domain" description="EF-hand" evidence="2">
    <location>
        <begin position="93"/>
        <end position="124"/>
    </location>
</feature>
<organism evidence="3">
    <name type="scientific">Cladocopium goreaui</name>
    <dbReference type="NCBI Taxonomy" id="2562237"/>
    <lineage>
        <taxon>Eukaryota</taxon>
        <taxon>Sar</taxon>
        <taxon>Alveolata</taxon>
        <taxon>Dinophyceae</taxon>
        <taxon>Suessiales</taxon>
        <taxon>Symbiodiniaceae</taxon>
        <taxon>Cladocopium</taxon>
    </lineage>
</organism>
<dbReference type="AlphaFoldDB" id="A0A9P1GDX3"/>
<dbReference type="InterPro" id="IPR002048">
    <property type="entry name" value="EF_hand_dom"/>
</dbReference>
<dbReference type="Gene3D" id="1.10.238.10">
    <property type="entry name" value="EF-hand"/>
    <property type="match status" value="1"/>
</dbReference>
<dbReference type="EMBL" id="CAMXCT010003899">
    <property type="protein sequence ID" value="CAI4006824.1"/>
    <property type="molecule type" value="Genomic_DNA"/>
</dbReference>
<evidence type="ECO:0000256" key="1">
    <source>
        <dbReference type="ARBA" id="ARBA00022837"/>
    </source>
</evidence>
<evidence type="ECO:0000313" key="4">
    <source>
        <dbReference type="EMBL" id="CAL1160199.1"/>
    </source>
</evidence>
<dbReference type="Proteomes" id="UP001152797">
    <property type="component" value="Unassembled WGS sequence"/>
</dbReference>
<protein>
    <submittedName>
        <fullName evidence="5">Cation channel sperm-associated protein 1</fullName>
    </submittedName>
</protein>
<dbReference type="InterPro" id="IPR011992">
    <property type="entry name" value="EF-hand-dom_pair"/>
</dbReference>
<evidence type="ECO:0000313" key="3">
    <source>
        <dbReference type="EMBL" id="CAI4006824.1"/>
    </source>
</evidence>
<dbReference type="OrthoDB" id="9989112at2759"/>
<evidence type="ECO:0000259" key="2">
    <source>
        <dbReference type="PROSITE" id="PS50222"/>
    </source>
</evidence>
<feature type="non-terminal residue" evidence="3">
    <location>
        <position position="124"/>
    </location>
</feature>
<dbReference type="InterPro" id="IPR018247">
    <property type="entry name" value="EF_Hand_1_Ca_BS"/>
</dbReference>
<proteinExistence type="predicted"/>
<dbReference type="EMBL" id="CAMXCT030003899">
    <property type="protein sequence ID" value="CAL4794136.1"/>
    <property type="molecule type" value="Genomic_DNA"/>
</dbReference>
<evidence type="ECO:0000313" key="5">
    <source>
        <dbReference type="EMBL" id="CAL4794136.1"/>
    </source>
</evidence>
<dbReference type="PROSITE" id="PS50222">
    <property type="entry name" value="EF_HAND_2"/>
    <property type="match status" value="1"/>
</dbReference>
<sequence length="124" mass="13777">MATPVLFLCIFVLSFGTLNILVAVMVERISVITADRRTHAEQARVRMEAYMLESMVEDLHANDKDGSGDISQKEFKKIIRIPGLVKKLGLLGITIEEAESLFDIMDVNHSGTVTPEEFIAGLQK</sequence>
<reference evidence="4" key="2">
    <citation type="submission" date="2024-04" db="EMBL/GenBank/DDBJ databases">
        <authorList>
            <person name="Chen Y."/>
            <person name="Shah S."/>
            <person name="Dougan E. K."/>
            <person name="Thang M."/>
            <person name="Chan C."/>
        </authorList>
    </citation>
    <scope>NUCLEOTIDE SEQUENCE [LARGE SCALE GENOMIC DNA]</scope>
</reference>
<dbReference type="GO" id="GO:0005509">
    <property type="term" value="F:calcium ion binding"/>
    <property type="evidence" value="ECO:0007669"/>
    <property type="project" value="InterPro"/>
</dbReference>
<dbReference type="Pfam" id="PF13499">
    <property type="entry name" value="EF-hand_7"/>
    <property type="match status" value="1"/>
</dbReference>
<keyword evidence="1" id="KW-0106">Calcium</keyword>